<sequence length="68" mass="7522">MSDSDTPRPPEAHTPPADDPRPQRPVEPDAIDCCGEGCVPCIYDLYDEALEKYREALAAWLARHPGES</sequence>
<comment type="caution">
    <text evidence="3">The sequence shown here is derived from an EMBL/GenBank/DDBJ whole genome shotgun (WGS) entry which is preliminary data.</text>
</comment>
<evidence type="ECO:0000259" key="2">
    <source>
        <dbReference type="Pfam" id="PF09791"/>
    </source>
</evidence>
<dbReference type="Proteomes" id="UP000291822">
    <property type="component" value="Unassembled WGS sequence"/>
</dbReference>
<dbReference type="InterPro" id="IPR019180">
    <property type="entry name" value="Oxidoreductase-like_N"/>
</dbReference>
<evidence type="ECO:0000256" key="1">
    <source>
        <dbReference type="SAM" id="MobiDB-lite"/>
    </source>
</evidence>
<name>A0A4R0Z2W5_9GAMM</name>
<dbReference type="RefSeq" id="WP_131150572.1">
    <property type="nucleotide sequence ID" value="NZ_SJTG01000001.1"/>
</dbReference>
<organism evidence="3 4">
    <name type="scientific">Dyella soli</name>
    <dbReference type="NCBI Taxonomy" id="522319"/>
    <lineage>
        <taxon>Bacteria</taxon>
        <taxon>Pseudomonadati</taxon>
        <taxon>Pseudomonadota</taxon>
        <taxon>Gammaproteobacteria</taxon>
        <taxon>Lysobacterales</taxon>
        <taxon>Rhodanobacteraceae</taxon>
        <taxon>Dyella</taxon>
    </lineage>
</organism>
<protein>
    <recommendedName>
        <fullName evidence="2">Oxidoreductase-like domain-containing protein</fullName>
    </recommendedName>
</protein>
<feature type="region of interest" description="Disordered" evidence="1">
    <location>
        <begin position="1"/>
        <end position="28"/>
    </location>
</feature>
<feature type="domain" description="Oxidoreductase-like" evidence="2">
    <location>
        <begin position="21"/>
        <end position="59"/>
    </location>
</feature>
<evidence type="ECO:0000313" key="3">
    <source>
        <dbReference type="EMBL" id="TCI12650.1"/>
    </source>
</evidence>
<accession>A0A4R0Z2W5</accession>
<feature type="compositionally biased region" description="Basic and acidic residues" evidence="1">
    <location>
        <begin position="1"/>
        <end position="27"/>
    </location>
</feature>
<proteinExistence type="predicted"/>
<keyword evidence="4" id="KW-1185">Reference proteome</keyword>
<dbReference type="Pfam" id="PF09791">
    <property type="entry name" value="Oxidored-like"/>
    <property type="match status" value="1"/>
</dbReference>
<dbReference type="EMBL" id="SJTG01000001">
    <property type="protein sequence ID" value="TCI12650.1"/>
    <property type="molecule type" value="Genomic_DNA"/>
</dbReference>
<evidence type="ECO:0000313" key="4">
    <source>
        <dbReference type="Proteomes" id="UP000291822"/>
    </source>
</evidence>
<dbReference type="AlphaFoldDB" id="A0A4R0Z2W5"/>
<gene>
    <name evidence="3" type="ORF">EZM97_04700</name>
</gene>
<reference evidence="3 4" key="1">
    <citation type="submission" date="2019-02" db="EMBL/GenBank/DDBJ databases">
        <title>Dyella amyloliquefaciens sp. nov., isolated from forest soil.</title>
        <authorList>
            <person name="Gao Z.-H."/>
            <person name="Qiu L.-H."/>
        </authorList>
    </citation>
    <scope>NUCLEOTIDE SEQUENCE [LARGE SCALE GENOMIC DNA]</scope>
    <source>
        <strain evidence="3 4">KACC 12747</strain>
    </source>
</reference>